<name>E1RA93_SEDSS</name>
<organism evidence="2 3">
    <name type="scientific">Sediminispirochaeta smaragdinae (strain DSM 11293 / JCM 15392 / SEBR 4228)</name>
    <name type="common">Spirochaeta smaragdinae</name>
    <dbReference type="NCBI Taxonomy" id="573413"/>
    <lineage>
        <taxon>Bacteria</taxon>
        <taxon>Pseudomonadati</taxon>
        <taxon>Spirochaetota</taxon>
        <taxon>Spirochaetia</taxon>
        <taxon>Spirochaetales</taxon>
        <taxon>Spirochaetaceae</taxon>
        <taxon>Sediminispirochaeta</taxon>
    </lineage>
</organism>
<dbReference type="RefSeq" id="WP_013252848.1">
    <property type="nucleotide sequence ID" value="NC_014364.1"/>
</dbReference>
<dbReference type="KEGG" id="ssm:Spirs_0227"/>
<dbReference type="Pfam" id="PF13228">
    <property type="entry name" value="DUF4037"/>
    <property type="match status" value="1"/>
</dbReference>
<dbReference type="OrthoDB" id="3030at2"/>
<evidence type="ECO:0000259" key="1">
    <source>
        <dbReference type="Pfam" id="PF13228"/>
    </source>
</evidence>
<evidence type="ECO:0000313" key="2">
    <source>
        <dbReference type="EMBL" id="ADK79384.1"/>
    </source>
</evidence>
<feature type="domain" description="DUF4037" evidence="1">
    <location>
        <begin position="126"/>
        <end position="226"/>
    </location>
</feature>
<proteinExistence type="predicted"/>
<protein>
    <recommendedName>
        <fullName evidence="1">DUF4037 domain-containing protein</fullName>
    </recommendedName>
</protein>
<accession>E1RA93</accession>
<dbReference type="Proteomes" id="UP000002318">
    <property type="component" value="Chromosome"/>
</dbReference>
<sequence length="308" mass="35041">MKGLALSKLFYHDRVLPSFREHFPDDISSMAFGLVGHGSECYGFDDEFSRDHDWGARLCLWLPAGTPEEKIHAMEKLYRSLEGPFGGFGAVRRLDPAVGRDGVMTVPFFFEHLIGSPSPPETIKEWMAMREEGLSLATNGDIFFDGSGEIGAFRESLNHYFPRDLWLKKIASRCFAFSQYGQYNLSRALLRSDIPLLQYTRASALKEAAALFFLLRRRYRPYYKWLFHALSLEGPEGELLARYINMAASLSDPGTLKESIEAIARFMVTQLEERGLSFACGAFLQEYGFHITEMIETPWLRSGSQIIE</sequence>
<dbReference type="eggNOG" id="COG0457">
    <property type="taxonomic scope" value="Bacteria"/>
</dbReference>
<dbReference type="EMBL" id="CP002116">
    <property type="protein sequence ID" value="ADK79384.1"/>
    <property type="molecule type" value="Genomic_DNA"/>
</dbReference>
<keyword evidence="3" id="KW-1185">Reference proteome</keyword>
<evidence type="ECO:0000313" key="3">
    <source>
        <dbReference type="Proteomes" id="UP000002318"/>
    </source>
</evidence>
<reference evidence="2 3" key="1">
    <citation type="journal article" date="2010" name="Stand. Genomic Sci.">
        <title>Complete genome sequence of Spirochaeta smaragdinae type strain (SEBR 4228).</title>
        <authorList>
            <person name="Mavromatis K."/>
            <person name="Yasawong M."/>
            <person name="Chertkov O."/>
            <person name="Lapidus A."/>
            <person name="Lucas S."/>
            <person name="Nolan M."/>
            <person name="Del Rio T.G."/>
            <person name="Tice H."/>
            <person name="Cheng J.F."/>
            <person name="Pitluck S."/>
            <person name="Liolios K."/>
            <person name="Ivanova N."/>
            <person name="Tapia R."/>
            <person name="Han C."/>
            <person name="Bruce D."/>
            <person name="Goodwin L."/>
            <person name="Pati A."/>
            <person name="Chen A."/>
            <person name="Palaniappan K."/>
            <person name="Land M."/>
            <person name="Hauser L."/>
            <person name="Chang Y.J."/>
            <person name="Jeffries C.D."/>
            <person name="Detter J.C."/>
            <person name="Rohde M."/>
            <person name="Brambilla E."/>
            <person name="Spring S."/>
            <person name="Goker M."/>
            <person name="Sikorski J."/>
            <person name="Woyke T."/>
            <person name="Bristow J."/>
            <person name="Eisen J.A."/>
            <person name="Markowitz V."/>
            <person name="Hugenholtz P."/>
            <person name="Klenk H.P."/>
            <person name="Kyrpides N.C."/>
        </authorList>
    </citation>
    <scope>NUCLEOTIDE SEQUENCE [LARGE SCALE GENOMIC DNA]</scope>
    <source>
        <strain evidence="3">DSM 11293 / JCM 15392 / SEBR 4228</strain>
    </source>
</reference>
<dbReference type="InterPro" id="IPR025117">
    <property type="entry name" value="DUF4037"/>
</dbReference>
<dbReference type="HOGENOM" id="CLU_066174_0_0_12"/>
<dbReference type="STRING" id="573413.Spirs_0227"/>
<gene>
    <name evidence="2" type="ordered locus">Spirs_0227</name>
</gene>
<dbReference type="AlphaFoldDB" id="E1RA93"/>